<reference evidence="3 4" key="1">
    <citation type="submission" date="2020-07" db="EMBL/GenBank/DDBJ databases">
        <title>Sequencing the genomes of 1000 actinobacteria strains.</title>
        <authorList>
            <person name="Klenk H.-P."/>
        </authorList>
    </citation>
    <scope>NUCLEOTIDE SEQUENCE [LARGE SCALE GENOMIC DNA]</scope>
    <source>
        <strain evidence="3 4">DSM 22185</strain>
    </source>
</reference>
<feature type="transmembrane region" description="Helical" evidence="2">
    <location>
        <begin position="76"/>
        <end position="92"/>
    </location>
</feature>
<keyword evidence="2" id="KW-0472">Membrane</keyword>
<evidence type="ECO:0000256" key="1">
    <source>
        <dbReference type="SAM" id="MobiDB-lite"/>
    </source>
</evidence>
<feature type="compositionally biased region" description="Basic and acidic residues" evidence="1">
    <location>
        <begin position="1"/>
        <end position="13"/>
    </location>
</feature>
<accession>A0A7Y9JPX8</accession>
<feature type="transmembrane region" description="Helical" evidence="2">
    <location>
        <begin position="48"/>
        <end position="70"/>
    </location>
</feature>
<feature type="transmembrane region" description="Helical" evidence="2">
    <location>
        <begin position="246"/>
        <end position="266"/>
    </location>
</feature>
<feature type="transmembrane region" description="Helical" evidence="2">
    <location>
        <begin position="112"/>
        <end position="133"/>
    </location>
</feature>
<proteinExistence type="predicted"/>
<feature type="transmembrane region" description="Helical" evidence="2">
    <location>
        <begin position="272"/>
        <end position="292"/>
    </location>
</feature>
<keyword evidence="2" id="KW-1133">Transmembrane helix</keyword>
<keyword evidence="4" id="KW-1185">Reference proteome</keyword>
<dbReference type="RefSeq" id="WP_179433970.1">
    <property type="nucleotide sequence ID" value="NZ_BAABLC010000002.1"/>
</dbReference>
<evidence type="ECO:0000313" key="4">
    <source>
        <dbReference type="Proteomes" id="UP000552045"/>
    </source>
</evidence>
<dbReference type="Proteomes" id="UP000552045">
    <property type="component" value="Unassembled WGS sequence"/>
</dbReference>
<dbReference type="EMBL" id="JACCBH010000001">
    <property type="protein sequence ID" value="NYD55119.1"/>
    <property type="molecule type" value="Genomic_DNA"/>
</dbReference>
<protein>
    <submittedName>
        <fullName evidence="3">Small-conductance mechanosensitive channel</fullName>
    </submittedName>
</protein>
<comment type="caution">
    <text evidence="3">The sequence shown here is derived from an EMBL/GenBank/DDBJ whole genome shotgun (WGS) entry which is preliminary data.</text>
</comment>
<evidence type="ECO:0000256" key="2">
    <source>
        <dbReference type="SAM" id="Phobius"/>
    </source>
</evidence>
<gene>
    <name evidence="3" type="ORF">BKA02_002174</name>
</gene>
<keyword evidence="2" id="KW-0812">Transmembrane</keyword>
<feature type="transmembrane region" description="Helical" evidence="2">
    <location>
        <begin position="180"/>
        <end position="202"/>
    </location>
</feature>
<name>A0A7Y9JPX8_9MICO</name>
<feature type="transmembrane region" description="Helical" evidence="2">
    <location>
        <begin position="139"/>
        <end position="159"/>
    </location>
</feature>
<feature type="transmembrane region" description="Helical" evidence="2">
    <location>
        <begin position="208"/>
        <end position="226"/>
    </location>
</feature>
<evidence type="ECO:0000313" key="3">
    <source>
        <dbReference type="EMBL" id="NYD55119.1"/>
    </source>
</evidence>
<dbReference type="AlphaFoldDB" id="A0A7Y9JPX8"/>
<organism evidence="3 4">
    <name type="scientific">Microbacterium pseudoresistens</name>
    <dbReference type="NCBI Taxonomy" id="640634"/>
    <lineage>
        <taxon>Bacteria</taxon>
        <taxon>Bacillati</taxon>
        <taxon>Actinomycetota</taxon>
        <taxon>Actinomycetes</taxon>
        <taxon>Micrococcales</taxon>
        <taxon>Microbacteriaceae</taxon>
        <taxon>Microbacterium</taxon>
    </lineage>
</organism>
<sequence>MESDRPFEQRPEAGQEPLTPPPSDVAVAYLDEAAAVGRRRDVYVDRRLSARLHVANAIVFFAFFSLAMFASVPSRSTSIMLVLVPVLVWSRLQTELRESRGAQMRMTGQARAWYLAAFVVILGAFLTLTWLRISGQISVSPMLLIPGVLAGIVFGIFAFRDARRSVRQEHERPPRPPFSFGERMMTLAIGVGLGALAAASAAWGEIPVVASALFLVAVLGMLLWFLTAQVSGSVPAPGAVWRAPQWCVFAGAAGLLAVVAASPAFGVVVPGAIGFAIGTVIIAAFVVTAFVGGRHEE</sequence>
<feature type="region of interest" description="Disordered" evidence="1">
    <location>
        <begin position="1"/>
        <end position="22"/>
    </location>
</feature>